<dbReference type="EMBL" id="UGRU01000001">
    <property type="protein sequence ID" value="SUA47339.1"/>
    <property type="molecule type" value="Genomic_DNA"/>
</dbReference>
<dbReference type="OrthoDB" id="3213425at2"/>
<gene>
    <name evidence="1" type="ORF">NCTC13184_05880</name>
</gene>
<dbReference type="RefSeq" id="WP_062968833.1">
    <property type="nucleotide sequence ID" value="NZ_JAJFOE010000003.1"/>
</dbReference>
<dbReference type="SUPFAM" id="SSF48452">
    <property type="entry name" value="TPR-like"/>
    <property type="match status" value="1"/>
</dbReference>
<dbReference type="Gene3D" id="1.25.40.10">
    <property type="entry name" value="Tetratricopeptide repeat domain"/>
    <property type="match status" value="1"/>
</dbReference>
<organism evidence="1 2">
    <name type="scientific">Nocardia africana</name>
    <dbReference type="NCBI Taxonomy" id="134964"/>
    <lineage>
        <taxon>Bacteria</taxon>
        <taxon>Bacillati</taxon>
        <taxon>Actinomycetota</taxon>
        <taxon>Actinomycetes</taxon>
        <taxon>Mycobacteriales</taxon>
        <taxon>Nocardiaceae</taxon>
        <taxon>Nocardia</taxon>
    </lineage>
</organism>
<dbReference type="InterPro" id="IPR001387">
    <property type="entry name" value="Cro/C1-type_HTH"/>
</dbReference>
<dbReference type="GO" id="GO:0003677">
    <property type="term" value="F:DNA binding"/>
    <property type="evidence" value="ECO:0007669"/>
    <property type="project" value="InterPro"/>
</dbReference>
<dbReference type="SUPFAM" id="SSF47413">
    <property type="entry name" value="lambda repressor-like DNA-binding domains"/>
    <property type="match status" value="1"/>
</dbReference>
<dbReference type="CDD" id="cd00093">
    <property type="entry name" value="HTH_XRE"/>
    <property type="match status" value="1"/>
</dbReference>
<dbReference type="AlphaFoldDB" id="A0A378X1L8"/>
<sequence>MAPASARNPLSCRGCGRELAADNTTRLCGTCTSNARRHLAEPPALLPGFWDHPPIKQALAERHMGRIIAAYRRHPAHGAAVRQADVARWAGISQVRISRIETGPPIRHMDSLTFWAKLLGIPYHLLWFQMPGHSYPAPAPPRTSAPASTSGTGPYRLLRLDTHLPADQRDMAVVQSLRSADLTMGGGHLYSELTHYLTSDLAPRLFFGEDDPDPALFVVAAGLVEMAGWMAHDAGHDERARRQFTRAREFAKIGPDRQLPVHILASLSHIDLHNGQPKSAIRHAYDAESTLSKAPSSPELKARLFAMQARGLAALGETRQTHAMLDRAADALHASTAYPLSPWVSQFDQGSLATEAARCARQLGELTRAAEHAQHVLELRPPERARARAFAQLTLAAILAQQGHPEQACTIATEVIANTTDMASHVLVRHLNDLAGHLKPYRSSPTVIAFGEHLRETIRARTWIPAMVINQPTARLTAMT</sequence>
<name>A0A378X1L8_9NOCA</name>
<dbReference type="Proteomes" id="UP000255082">
    <property type="component" value="Unassembled WGS sequence"/>
</dbReference>
<protein>
    <submittedName>
        <fullName evidence="1">Predicted ATPase</fullName>
    </submittedName>
</protein>
<proteinExistence type="predicted"/>
<evidence type="ECO:0000313" key="2">
    <source>
        <dbReference type="Proteomes" id="UP000255082"/>
    </source>
</evidence>
<reference evidence="1 2" key="1">
    <citation type="submission" date="2018-06" db="EMBL/GenBank/DDBJ databases">
        <authorList>
            <consortium name="Pathogen Informatics"/>
            <person name="Doyle S."/>
        </authorList>
    </citation>
    <scope>NUCLEOTIDE SEQUENCE [LARGE SCALE GENOMIC DNA]</scope>
    <source>
        <strain evidence="1 2">NCTC13184</strain>
    </source>
</reference>
<evidence type="ECO:0000313" key="1">
    <source>
        <dbReference type="EMBL" id="SUA47339.1"/>
    </source>
</evidence>
<dbReference type="InterPro" id="IPR010982">
    <property type="entry name" value="Lambda_DNA-bd_dom_sf"/>
</dbReference>
<accession>A0A378X1L8</accession>
<dbReference type="InterPro" id="IPR011990">
    <property type="entry name" value="TPR-like_helical_dom_sf"/>
</dbReference>